<feature type="transmembrane region" description="Helical" evidence="16">
    <location>
        <begin position="2938"/>
        <end position="2959"/>
    </location>
</feature>
<organism evidence="20 21">
    <name type="scientific">Strongylocentrotus purpuratus</name>
    <name type="common">Purple sea urchin</name>
    <dbReference type="NCBI Taxonomy" id="7668"/>
    <lineage>
        <taxon>Eukaryota</taxon>
        <taxon>Metazoa</taxon>
        <taxon>Echinodermata</taxon>
        <taxon>Eleutherozoa</taxon>
        <taxon>Echinozoa</taxon>
        <taxon>Echinoidea</taxon>
        <taxon>Euechinoidea</taxon>
        <taxon>Echinacea</taxon>
        <taxon>Camarodonta</taxon>
        <taxon>Echinidea</taxon>
        <taxon>Strongylocentrotidae</taxon>
        <taxon>Strongylocentrotus</taxon>
    </lineage>
</organism>
<feature type="domain" description="Cadherin" evidence="19">
    <location>
        <begin position="612"/>
        <end position="725"/>
    </location>
</feature>
<feature type="domain" description="Cadherin" evidence="19">
    <location>
        <begin position="1031"/>
        <end position="1131"/>
    </location>
</feature>
<reference evidence="21" key="1">
    <citation type="submission" date="2015-02" db="EMBL/GenBank/DDBJ databases">
        <title>Genome sequencing for Strongylocentrotus purpuratus.</title>
        <authorList>
            <person name="Murali S."/>
            <person name="Liu Y."/>
            <person name="Vee V."/>
            <person name="English A."/>
            <person name="Wang M."/>
            <person name="Skinner E."/>
            <person name="Han Y."/>
            <person name="Muzny D.M."/>
            <person name="Worley K.C."/>
            <person name="Gibbs R.A."/>
        </authorList>
    </citation>
    <scope>NUCLEOTIDE SEQUENCE</scope>
</reference>
<evidence type="ECO:0000256" key="16">
    <source>
        <dbReference type="SAM" id="Phobius"/>
    </source>
</evidence>
<dbReference type="GO" id="GO:0005509">
    <property type="term" value="F:calcium ion binding"/>
    <property type="evidence" value="ECO:0007669"/>
    <property type="project" value="UniProtKB-UniRule"/>
</dbReference>
<evidence type="ECO:0000256" key="15">
    <source>
        <dbReference type="SAM" id="MobiDB-lite"/>
    </source>
</evidence>
<feature type="domain" description="Cadherin" evidence="19">
    <location>
        <begin position="2398"/>
        <end position="2497"/>
    </location>
</feature>
<dbReference type="OMA" id="YSSLYYE"/>
<keyword evidence="21" id="KW-1185">Reference proteome</keyword>
<dbReference type="FunFam" id="2.60.40.60:FF:000053">
    <property type="entry name" value="FAT atypical cadherin 3"/>
    <property type="match status" value="1"/>
</dbReference>
<evidence type="ECO:0000256" key="2">
    <source>
        <dbReference type="ARBA" id="ARBA00022475"/>
    </source>
</evidence>
<feature type="domain" description="Cadherin" evidence="19">
    <location>
        <begin position="2"/>
        <end position="94"/>
    </location>
</feature>
<keyword evidence="6" id="KW-0677">Repeat</keyword>
<evidence type="ECO:0000256" key="9">
    <source>
        <dbReference type="ARBA" id="ARBA00022989"/>
    </source>
</evidence>
<dbReference type="SMART" id="SM00181">
    <property type="entry name" value="EGF"/>
    <property type="match status" value="2"/>
</dbReference>
<dbReference type="SUPFAM" id="SSF49899">
    <property type="entry name" value="Concanavalin A-like lectins/glucanases"/>
    <property type="match status" value="1"/>
</dbReference>
<evidence type="ECO:0000256" key="5">
    <source>
        <dbReference type="ARBA" id="ARBA00022729"/>
    </source>
</evidence>
<evidence type="ECO:0000313" key="21">
    <source>
        <dbReference type="Proteomes" id="UP000007110"/>
    </source>
</evidence>
<feature type="domain" description="Cadherin" evidence="19">
    <location>
        <begin position="204"/>
        <end position="302"/>
    </location>
</feature>
<dbReference type="FunFam" id="2.60.40.60:FF:000061">
    <property type="entry name" value="FAT atypical cadherin 3"/>
    <property type="match status" value="1"/>
</dbReference>
<evidence type="ECO:0000256" key="3">
    <source>
        <dbReference type="ARBA" id="ARBA00022536"/>
    </source>
</evidence>
<name>A0A7M7NGY1_STRPU</name>
<reference evidence="20" key="2">
    <citation type="submission" date="2021-01" db="UniProtKB">
        <authorList>
            <consortium name="EnsemblMetazoa"/>
        </authorList>
    </citation>
    <scope>IDENTIFICATION</scope>
</reference>
<dbReference type="GO" id="GO:0007155">
    <property type="term" value="P:cell adhesion"/>
    <property type="evidence" value="ECO:0000318"/>
    <property type="project" value="GO_Central"/>
</dbReference>
<feature type="domain" description="Cadherin" evidence="19">
    <location>
        <begin position="1238"/>
        <end position="1342"/>
    </location>
</feature>
<keyword evidence="9 16" id="KW-1133">Transmembrane helix</keyword>
<dbReference type="GO" id="GO:0007156">
    <property type="term" value="P:homophilic cell adhesion via plasma membrane adhesion molecules"/>
    <property type="evidence" value="ECO:0007669"/>
    <property type="project" value="InterPro"/>
</dbReference>
<feature type="domain" description="Cadherin" evidence="19">
    <location>
        <begin position="1132"/>
        <end position="1237"/>
    </location>
</feature>
<dbReference type="GO" id="GO:0005886">
    <property type="term" value="C:plasma membrane"/>
    <property type="evidence" value="ECO:0000318"/>
    <property type="project" value="GO_Central"/>
</dbReference>
<dbReference type="OrthoDB" id="6252479at2759"/>
<evidence type="ECO:0000256" key="13">
    <source>
        <dbReference type="PROSITE-ProRule" id="PRU00043"/>
    </source>
</evidence>
<sequence length="3366" mass="370494">MGVYVLTVEAVDPDTSSSGNLTYRLKTNSAKKYFTIDERTGVISTASKALDREAKKGEEHHFEVEVSDNGIPSLKSIAKVVVTVEDENDNDPKFIPASTVTIPAMDDPGERRFICRMMATDKDVGSNAELSYFIRDGNTQSRFYIDATTGEVTCSKTLIDGERYVLQIEVKDNGPMRRRSDLARLPIIVTAAPVPSSSAPFFEEMLETETRITENYVVGSFINAILAIDPDGDEVRYAIVDGNEDGAFFIDPQGGFILIAQPLDSETKSSYDLTISASDGFNEATTMIRILVTDVNDNPPILEQELYEIDIPENTRVNTPILQIMATDRDATDRLVFTLPSTSDPASRYRFRIDTHNGYIYLNESLDHESQRQHVLNVEVKDYNYGTHRTYARVVVNVMDSNDHMPEFSAESYEGKVYETAAVGTRVVDVYAFDRDQGSNAELTYSIVQGNIGQAFNIDPILGTVTVGHELDIEQEAEYALVVQAIDHGVQPLSNVCFVNVTVTLSNNAPPRFREEEYIMEVAENLLGNQFVAQISAVSRSSVYYEITRGNDARRFDINSNSGIITTTMPLDYEEVTMYNLTVQATNMVGLRTNTCLVIHVQDANDNAPTFSSVEYVGSISESASLKSVVLDENSRPLVISAEDADSGHNAHLVYEIIERDAQMYFSIDESTGAIRTKMSLDHERIPEFEFTVQVHDTGSPQMMANKPARVRITIIDINDSQPQFVKAVFEAQLLLPTYAGVFILTVTAIDDDDVSMSQLEYSIHEGDRSHHFSIDAQSGDIFVANGTSLSSEYDLTVRVTDGLNFNDAQVLIHVEARPTSSLRFPANECYAIIRENSSTVHDVAVLSVIGSTLNEPLTFTILNPSPMFSIKPTSGIVRNTGIPFDREEQDSYHIVVEARDRRTPPRVAHIIVNVEILDINDNPPIFIHHQYNAIVQVDASVGEVVRQVTAIDRDVSKNGEVQYTLVEGGEGHFAIDSSSGVIIVREKLGANSQNKNFTLKIKASDRGKPNHSTVVDVPITVRNKAMPVFEEQYYRATIPEDLELHSAVVQIHAISPNGRDLIYSIGEGDEFNQFDINPLTGVINLIGAVDYETRQLYGLEVLASDTLTGASAMVTVDITISDVNDVMPSFNQKIYQAVLSEAVSVGATVLQISTTDQDSPKNSGVRYQIVQSDNQTGHFHIAANSGLILTSHVLDYEEHKMHNFVVVATDSGMPPLRSETRVSIRITDMNDNPPQFVHRDYYCSVSEIAERGAFVTSVSATDRDISDIDQLTYSIVSGNEDMTFTINKKTGVISLSNSQKPQLMSGRDYHQLNVSTSDHVFTSSATVHVNITRVNRHSPVFSQDEYVTDFMENGTAGEVVFQVMATDDDSGDNGVVTYSIISAEARRMFDIDSATGEIHSRMLLDLESVSDRTLPVPIMAVDGGGKTAYTTVNVILNDRNDNVPRFEMREYKAFTRSGGESHVPILVVTATDVDSGSNALLTYSFESGTAQSALDLFEIDPKTGSISASSSLEGEEGSTFQFFVGVTDGGNPPLNWVTAAEIYVLSQDDELPFFDGLVNEPDIDVAENTPVGTILSTFLAHSNSSLTYSLVPGNEAHTNDPSHFSIDEHGNLTLVSSLDFESVSWYKLIIKASTNTEPSIATYFTVLVTVTDVNDNMPVFEDTTYSISVPENTPVDDAILKVIARDADAGSNGQVLYYLDVENDLEVFEKFEVNEMSGMLTIQEGLDRETAVTYDILILARDVTNADFSATATVHVTVVDFNDSPPRFTQKVYPGEVLESDPIGTVTVSIQAVDGDVGTNAHVVYYITSGDPFNHFAIESNSGKIYVANPLDRELKDTYRLNVTATDGLFSDTAQVVISVQDINDNSPVCAQTLYTENIRENLAAGHYILYVSASDADIGSNAEITFSLEGQGSELFTIEKDLGVNTGTVRTSGALDYETQQFYRFQVIASDGGGLSCSSDISIGLLDVNDNPPAFTQLVYNVSVSENTTVNTLLTRVQAVDPDKDANRRHRYSVRGGNSEGTFSLDDQSGILTLTEPLDRELRSHYNLTLAVTDILQASLSTSSQLIVNVLDENDNEPQFESDLYNASIAEDAEIGSTVVTVIAISQDVGLNAEIMYQIVSGNEHGKFKIDSAIGEITVASELDFEMSNKYYLTVKATDMGTNPLSDTTTINIFITDANDNAPLFSEDIYSTTINEAARVEGDVIQVMATDADSGANGRVSYSIIHGNLFNQFIINPDNGLVSLAAKLDREQIASYSLGVRASDAGDEPSFTDVTVQIIVDDINDNPPVLPRQNYTIIQQADTPVESDILQLNATDLDTLANGPPFTFEIVRGNDNGAFVITSTKMLKNRIWFNRDIETQYNLTIKVTDSARSPLYSLSYIKIIIVDPMNVPEVVTPVKITISSFEETFPGGWIGQISATDRDPYDDLVFELQNDNVFRIGQEDGIIIAPPDLDEGFYHINASVSDGQFTVYAEANVTVRMLNQAMLNNSATITFADVTPEEFLPNSGIFMYTVANHFPGATPEDVTIITIHPSEENIENTDVVFSIHRSKSRESFFKPKQIQRQVEALSAALQERMKHDVVSAVSDLCTLFSCEESYICSNDVRLDYSNILTFSTDDESFVSSRLYRDYTCTCVVGSCATTTKKPTTTRATTTPALRTPSVINQDNPCASNPCHANMNCRWDGFDGYVCVCTDDSLSCLPGPDEAMNFNGQSYVTYNHLVLSTTSTQFSSSVNTDRPNGIIMDGAGEFDYSVLEIENGYLTYRLNCGSGEAKIRITQKKVNDFGWHKISINREKNHAVLTLDEQYTAEGTAPGENQDLNIDTISIGSSPPAKGRVRRSADVGFTGCMGGLSLDNSPLPLLGDSVQPHNIGKCQRKWPMACSPNPCQNDGTCLDYGYSTTCDCLHNWSGERCEKKNCLDAECEGIPTITSGFPMRLIIIIIGVLVAIIIIVFILAACRYHRNKRRRSRYPARDGMGRSYDDDYKRDSKLSDSDYLQSLPLNPVAATPPSPTPPPLPTRPASYTRSNHNSLNNLDRDRHDDIPFHGQPISMPPSLAPVPSNSASDSDSIAKPTWEFDTPSTHNSFIDGRDSNKGLSPHPLQHSQPSILPPVRRGHNTPMNIRHPVESPPAYRAVNPNQADMVSMSSVNTENEDDGLRGFQWDYSDWVQHPESLNNIPEIPPRAPRDSPTNVSTTTSHINEEEDDYETDEDEYVGGDDTDYPPENDDMPIARAALHFRRELENYPPMDDDYGGLPLNAINMRPGHYLPSHGGSTSTVPPDYDGIGGSPDQSTPFLVPQRNHLARGPDYRRPISDISQDALSMSMYTSTNASCSDVSALEPDSEINLSEFEFDLEDHLTNLQTSTDV</sequence>
<dbReference type="PANTHER" id="PTHR24026">
    <property type="entry name" value="FAT ATYPICAL CADHERIN-RELATED"/>
    <property type="match status" value="1"/>
</dbReference>
<dbReference type="InterPro" id="IPR000742">
    <property type="entry name" value="EGF"/>
</dbReference>
<dbReference type="InterPro" id="IPR001791">
    <property type="entry name" value="Laminin_G"/>
</dbReference>
<keyword evidence="12" id="KW-0325">Glycoprotein</keyword>
<feature type="domain" description="Cadherin" evidence="19">
    <location>
        <begin position="2293"/>
        <end position="2396"/>
    </location>
</feature>
<dbReference type="SMART" id="SM00282">
    <property type="entry name" value="LamG"/>
    <property type="match status" value="1"/>
</dbReference>
<keyword evidence="3 14" id="KW-0245">EGF-like domain</keyword>
<feature type="compositionally biased region" description="Pro residues" evidence="15">
    <location>
        <begin position="3007"/>
        <end position="3019"/>
    </location>
</feature>
<evidence type="ECO:0000256" key="6">
    <source>
        <dbReference type="ARBA" id="ARBA00022737"/>
    </source>
</evidence>
<evidence type="ECO:0000259" key="19">
    <source>
        <dbReference type="PROSITE" id="PS50268"/>
    </source>
</evidence>
<feature type="domain" description="Cadherin" evidence="19">
    <location>
        <begin position="514"/>
        <end position="611"/>
    </location>
</feature>
<feature type="domain" description="Cadherin" evidence="19">
    <location>
        <begin position="1343"/>
        <end position="1447"/>
    </location>
</feature>
<dbReference type="FunFam" id="2.60.40.60:FF:000051">
    <property type="entry name" value="FAT atypical cadherin 1"/>
    <property type="match status" value="1"/>
</dbReference>
<dbReference type="FunFam" id="2.60.40.60:FF:000058">
    <property type="entry name" value="FAT atypical cadherin 3"/>
    <property type="match status" value="1"/>
</dbReference>
<dbReference type="Pfam" id="PF00008">
    <property type="entry name" value="EGF"/>
    <property type="match status" value="1"/>
</dbReference>
<dbReference type="Gene3D" id="2.10.25.10">
    <property type="entry name" value="Laminin"/>
    <property type="match status" value="1"/>
</dbReference>
<feature type="domain" description="Cadherin" evidence="19">
    <location>
        <begin position="409"/>
        <end position="513"/>
    </location>
</feature>
<dbReference type="PROSITE" id="PS00232">
    <property type="entry name" value="CADHERIN_1"/>
    <property type="match status" value="12"/>
</dbReference>
<feature type="domain" description="Cadherin" evidence="19">
    <location>
        <begin position="1770"/>
        <end position="1871"/>
    </location>
</feature>
<evidence type="ECO:0000313" key="20">
    <source>
        <dbReference type="EnsemblMetazoa" id="XP_030836441"/>
    </source>
</evidence>
<dbReference type="PRINTS" id="PR00205">
    <property type="entry name" value="CADHERIN"/>
</dbReference>
<feature type="compositionally biased region" description="Basic and acidic residues" evidence="15">
    <location>
        <begin position="3035"/>
        <end position="3044"/>
    </location>
</feature>
<keyword evidence="8" id="KW-0130">Cell adhesion</keyword>
<feature type="domain" description="Cadherin" evidence="19">
    <location>
        <begin position="1558"/>
        <end position="1661"/>
    </location>
</feature>
<dbReference type="RefSeq" id="XP_030836441.1">
    <property type="nucleotide sequence ID" value="XM_030980581.1"/>
</dbReference>
<dbReference type="SUPFAM" id="SSF49313">
    <property type="entry name" value="Cadherin-like"/>
    <property type="match status" value="24"/>
</dbReference>
<dbReference type="FunFam" id="2.60.40.60:FF:000181">
    <property type="entry name" value="Predicted protein"/>
    <property type="match status" value="1"/>
</dbReference>
<dbReference type="FunFam" id="2.60.40.60:FF:000041">
    <property type="entry name" value="FAT atypical cadherin 1"/>
    <property type="match status" value="1"/>
</dbReference>
<dbReference type="Gene3D" id="2.60.120.200">
    <property type="match status" value="1"/>
</dbReference>
<dbReference type="FunFam" id="2.60.40.60:FF:000084">
    <property type="entry name" value="FAT atypical cadherin 3"/>
    <property type="match status" value="1"/>
</dbReference>
<feature type="compositionally biased region" description="Basic and acidic residues" evidence="15">
    <location>
        <begin position="2972"/>
        <end position="2988"/>
    </location>
</feature>
<dbReference type="FunCoup" id="A0A7M7NGY1">
    <property type="interactions" value="638"/>
</dbReference>
<dbReference type="CDD" id="cd11304">
    <property type="entry name" value="Cadherin_repeat"/>
    <property type="match status" value="22"/>
</dbReference>
<proteinExistence type="predicted"/>
<dbReference type="KEGG" id="spu:580257"/>
<dbReference type="FunFam" id="2.60.40.60:FF:000021">
    <property type="entry name" value="FAT atypical cadherin 1"/>
    <property type="match status" value="2"/>
</dbReference>
<dbReference type="FunFam" id="2.60.40.60:FF:000100">
    <property type="entry name" value="protocadherin Fat 2"/>
    <property type="match status" value="1"/>
</dbReference>
<evidence type="ECO:0000256" key="11">
    <source>
        <dbReference type="ARBA" id="ARBA00023157"/>
    </source>
</evidence>
<dbReference type="GO" id="GO:0050839">
    <property type="term" value="F:cell adhesion molecule binding"/>
    <property type="evidence" value="ECO:0000318"/>
    <property type="project" value="GO_Central"/>
</dbReference>
<feature type="compositionally biased region" description="Polar residues" evidence="15">
    <location>
        <begin position="3024"/>
        <end position="3034"/>
    </location>
</feature>
<feature type="domain" description="Cadherin" evidence="19">
    <location>
        <begin position="741"/>
        <end position="828"/>
    </location>
</feature>
<feature type="domain" description="Laminin G" evidence="17">
    <location>
        <begin position="2706"/>
        <end position="2875"/>
    </location>
</feature>
<dbReference type="FunFam" id="2.60.40.60:FF:000032">
    <property type="entry name" value="FAT atypical cadherin 1"/>
    <property type="match status" value="1"/>
</dbReference>
<keyword evidence="4 16" id="KW-0812">Transmembrane</keyword>
<dbReference type="InterPro" id="IPR015919">
    <property type="entry name" value="Cadherin-like_sf"/>
</dbReference>
<comment type="subcellular location">
    <subcellularLocation>
        <location evidence="1">Cell membrane</location>
        <topology evidence="1">Single-pass type I membrane protein</topology>
    </subcellularLocation>
</comment>
<evidence type="ECO:0000256" key="4">
    <source>
        <dbReference type="ARBA" id="ARBA00022692"/>
    </source>
</evidence>
<dbReference type="FunFam" id="2.60.40.60:FF:000037">
    <property type="entry name" value="FAT atypical cadherin 1"/>
    <property type="match status" value="1"/>
</dbReference>
<evidence type="ECO:0000256" key="8">
    <source>
        <dbReference type="ARBA" id="ARBA00022889"/>
    </source>
</evidence>
<dbReference type="Pfam" id="PF02210">
    <property type="entry name" value="Laminin_G_2"/>
    <property type="match status" value="1"/>
</dbReference>
<protein>
    <submittedName>
        <fullName evidence="20">Uncharacterized protein</fullName>
    </submittedName>
</protein>
<comment type="caution">
    <text evidence="14">Lacks conserved residue(s) required for the propagation of feature annotation.</text>
</comment>
<evidence type="ECO:0000259" key="18">
    <source>
        <dbReference type="PROSITE" id="PS50026"/>
    </source>
</evidence>
<feature type="region of interest" description="Disordered" evidence="15">
    <location>
        <begin position="3176"/>
        <end position="3213"/>
    </location>
</feature>
<dbReference type="SMART" id="SM00112">
    <property type="entry name" value="CA"/>
    <property type="match status" value="24"/>
</dbReference>
<dbReference type="FunFam" id="2.60.40.60:FF:000065">
    <property type="entry name" value="FAT atypical cadherin 1"/>
    <property type="match status" value="1"/>
</dbReference>
<feature type="domain" description="Cadherin" evidence="19">
    <location>
        <begin position="834"/>
        <end position="927"/>
    </location>
</feature>
<dbReference type="SUPFAM" id="SSF57196">
    <property type="entry name" value="EGF/Laminin"/>
    <property type="match status" value="1"/>
</dbReference>
<dbReference type="FunFam" id="2.60.40.60:FF:000319">
    <property type="entry name" value="FAT atypical cadherin 1b"/>
    <property type="match status" value="1"/>
</dbReference>
<dbReference type="PROSITE" id="PS00022">
    <property type="entry name" value="EGF_1"/>
    <property type="match status" value="1"/>
</dbReference>
<feature type="domain" description="Cadherin" evidence="19">
    <location>
        <begin position="1466"/>
        <end position="1555"/>
    </location>
</feature>
<dbReference type="Gene3D" id="2.60.40.60">
    <property type="entry name" value="Cadherins"/>
    <property type="match status" value="23"/>
</dbReference>
<accession>A0A7M7NGY1</accession>
<keyword evidence="2" id="KW-1003">Cell membrane</keyword>
<evidence type="ECO:0000256" key="14">
    <source>
        <dbReference type="PROSITE-ProRule" id="PRU00076"/>
    </source>
</evidence>
<dbReference type="FunFam" id="2.60.40.60:FF:000026">
    <property type="entry name" value="FAT atypical cadherin 1"/>
    <property type="match status" value="2"/>
</dbReference>
<keyword evidence="5" id="KW-0732">Signal</keyword>
<feature type="domain" description="Cadherin" evidence="19">
    <location>
        <begin position="1662"/>
        <end position="1769"/>
    </location>
</feature>
<evidence type="ECO:0000259" key="17">
    <source>
        <dbReference type="PROSITE" id="PS50025"/>
    </source>
</evidence>
<dbReference type="Proteomes" id="UP000007110">
    <property type="component" value="Unassembled WGS sequence"/>
</dbReference>
<dbReference type="FunFam" id="2.60.40.60:FF:000024">
    <property type="entry name" value="FAT atypical cadherin 3"/>
    <property type="match status" value="1"/>
</dbReference>
<feature type="domain" description="Cadherin" evidence="19">
    <location>
        <begin position="928"/>
        <end position="1030"/>
    </location>
</feature>
<feature type="domain" description="Cadherin" evidence="19">
    <location>
        <begin position="1872"/>
        <end position="1977"/>
    </location>
</feature>
<dbReference type="InterPro" id="IPR013320">
    <property type="entry name" value="ConA-like_dom_sf"/>
</dbReference>
<feature type="domain" description="Cadherin" evidence="19">
    <location>
        <begin position="303"/>
        <end position="408"/>
    </location>
</feature>
<dbReference type="Pfam" id="PF00028">
    <property type="entry name" value="Cadherin"/>
    <property type="match status" value="22"/>
</dbReference>
<dbReference type="PROSITE" id="PS50026">
    <property type="entry name" value="EGF_3"/>
    <property type="match status" value="1"/>
</dbReference>
<dbReference type="FunFam" id="2.60.40.60:FF:000404">
    <property type="entry name" value="Si:ch211-186j3.6"/>
    <property type="match status" value="1"/>
</dbReference>
<feature type="domain" description="Cadherin" evidence="19">
    <location>
        <begin position="2188"/>
        <end position="2292"/>
    </location>
</feature>
<keyword evidence="7 13" id="KW-0106">Calcium</keyword>
<keyword evidence="10 16" id="KW-0472">Membrane</keyword>
<feature type="compositionally biased region" description="Acidic residues" evidence="15">
    <location>
        <begin position="3201"/>
        <end position="3213"/>
    </location>
</feature>
<dbReference type="PANTHER" id="PTHR24026:SF126">
    <property type="entry name" value="PROTOCADHERIN FAT 4"/>
    <property type="match status" value="1"/>
</dbReference>
<dbReference type="PROSITE" id="PS50268">
    <property type="entry name" value="CADHERIN_2"/>
    <property type="match status" value="24"/>
</dbReference>
<evidence type="ECO:0000256" key="1">
    <source>
        <dbReference type="ARBA" id="ARBA00004251"/>
    </source>
</evidence>
<dbReference type="InterPro" id="IPR002126">
    <property type="entry name" value="Cadherin-like_dom"/>
</dbReference>
<feature type="domain" description="Cadherin" evidence="19">
    <location>
        <begin position="1978"/>
        <end position="2082"/>
    </location>
</feature>
<feature type="domain" description="Cadherin" evidence="19">
    <location>
        <begin position="2083"/>
        <end position="2187"/>
    </location>
</feature>
<evidence type="ECO:0000256" key="7">
    <source>
        <dbReference type="ARBA" id="ARBA00022837"/>
    </source>
</evidence>
<dbReference type="CDD" id="cd00054">
    <property type="entry name" value="EGF_CA"/>
    <property type="match status" value="1"/>
</dbReference>
<dbReference type="EnsemblMetazoa" id="XM_030980581">
    <property type="protein sequence ID" value="XP_030836441"/>
    <property type="gene ID" value="LOC580257"/>
</dbReference>
<feature type="domain" description="Cadherin" evidence="19">
    <location>
        <begin position="114"/>
        <end position="202"/>
    </location>
</feature>
<dbReference type="PROSITE" id="PS50025">
    <property type="entry name" value="LAM_G_DOMAIN"/>
    <property type="match status" value="1"/>
</dbReference>
<feature type="region of interest" description="Disordered" evidence="15">
    <location>
        <begin position="2969"/>
        <end position="2988"/>
    </location>
</feature>
<feature type="region of interest" description="Disordered" evidence="15">
    <location>
        <begin position="3000"/>
        <end position="3130"/>
    </location>
</feature>
<feature type="compositionally biased region" description="Polar residues" evidence="15">
    <location>
        <begin position="3188"/>
        <end position="3198"/>
    </location>
</feature>
<dbReference type="FunFam" id="2.60.40.60:FF:000013">
    <property type="entry name" value="Cadherin EGF LAG seven-pass G-type receptor"/>
    <property type="match status" value="2"/>
</dbReference>
<dbReference type="FunFam" id="2.60.40.60:FF:000059">
    <property type="entry name" value="FAT atypical cadherin 3"/>
    <property type="match status" value="1"/>
</dbReference>
<dbReference type="InterPro" id="IPR020894">
    <property type="entry name" value="Cadherin_CS"/>
</dbReference>
<evidence type="ECO:0000256" key="10">
    <source>
        <dbReference type="ARBA" id="ARBA00023136"/>
    </source>
</evidence>
<evidence type="ECO:0000256" key="12">
    <source>
        <dbReference type="ARBA" id="ARBA00023180"/>
    </source>
</evidence>
<dbReference type="CDD" id="cd00110">
    <property type="entry name" value="LamG"/>
    <property type="match status" value="1"/>
</dbReference>
<dbReference type="InParanoid" id="A0A7M7NGY1"/>
<dbReference type="FunFam" id="2.60.40.60:FF:000130">
    <property type="entry name" value="cadherin-23 isoform X1"/>
    <property type="match status" value="1"/>
</dbReference>
<keyword evidence="11 14" id="KW-1015">Disulfide bond</keyword>
<dbReference type="GeneID" id="580257"/>
<feature type="disulfide bond" evidence="14">
    <location>
        <begin position="2905"/>
        <end position="2914"/>
    </location>
</feature>
<feature type="domain" description="EGF-like" evidence="18">
    <location>
        <begin position="2879"/>
        <end position="2915"/>
    </location>
</feature>